<organism evidence="3 4">
    <name type="scientific">Durusdinium trenchii</name>
    <dbReference type="NCBI Taxonomy" id="1381693"/>
    <lineage>
        <taxon>Eukaryota</taxon>
        <taxon>Sar</taxon>
        <taxon>Alveolata</taxon>
        <taxon>Dinophyceae</taxon>
        <taxon>Suessiales</taxon>
        <taxon>Symbiodiniaceae</taxon>
        <taxon>Durusdinium</taxon>
    </lineage>
</organism>
<feature type="region of interest" description="Disordered" evidence="1">
    <location>
        <begin position="328"/>
        <end position="360"/>
    </location>
</feature>
<proteinExistence type="predicted"/>
<dbReference type="EMBL" id="CAXAMN010022250">
    <property type="protein sequence ID" value="CAK9067754.1"/>
    <property type="molecule type" value="Genomic_DNA"/>
</dbReference>
<protein>
    <submittedName>
        <fullName evidence="3">Uncharacterized protein</fullName>
    </submittedName>
</protein>
<evidence type="ECO:0000313" key="4">
    <source>
        <dbReference type="Proteomes" id="UP001642484"/>
    </source>
</evidence>
<feature type="transmembrane region" description="Helical" evidence="2">
    <location>
        <begin position="214"/>
        <end position="237"/>
    </location>
</feature>
<evidence type="ECO:0000256" key="2">
    <source>
        <dbReference type="SAM" id="Phobius"/>
    </source>
</evidence>
<name>A0ABP0NW31_9DINO</name>
<gene>
    <name evidence="3" type="ORF">CCMP2556_LOCUS33286</name>
</gene>
<feature type="transmembrane region" description="Helical" evidence="2">
    <location>
        <begin position="257"/>
        <end position="275"/>
    </location>
</feature>
<reference evidence="3 4" key="1">
    <citation type="submission" date="2024-02" db="EMBL/GenBank/DDBJ databases">
        <authorList>
            <person name="Chen Y."/>
            <person name="Shah S."/>
            <person name="Dougan E. K."/>
            <person name="Thang M."/>
            <person name="Chan C."/>
        </authorList>
    </citation>
    <scope>NUCLEOTIDE SEQUENCE [LARGE SCALE GENOMIC DNA]</scope>
</reference>
<accession>A0ABP0NW31</accession>
<evidence type="ECO:0000256" key="1">
    <source>
        <dbReference type="SAM" id="MobiDB-lite"/>
    </source>
</evidence>
<feature type="region of interest" description="Disordered" evidence="1">
    <location>
        <begin position="449"/>
        <end position="554"/>
    </location>
</feature>
<keyword evidence="2" id="KW-0472">Membrane</keyword>
<comment type="caution">
    <text evidence="3">The sequence shown here is derived from an EMBL/GenBank/DDBJ whole genome shotgun (WGS) entry which is preliminary data.</text>
</comment>
<keyword evidence="2" id="KW-1133">Transmembrane helix</keyword>
<sequence length="618" mass="68846">MPKDKKKDLMSTQVLLAASGLDEFYKYFDQAGHSMFDAMTHASDLKVEQILLEVEARCGVTFNPVVRIKLWKALRYQWFRGPGKGSSFVERVDVQQLHLPPLEWQEQDSKFKFGDLESDRQRQVVRKIKQLAPGETGQSLQTFQFEVYTRSPDLIYEYRDLERCVQEWERRNPRSMIQEDMREEVMRMRLKGVVDSANASIAVRRARAAKLKNFSSTLIVMQLVMFSLCMLMLLTAFTSLNNTPPQLMMVFFLSSKQFLSAMVFFTASIVAGAVSERAKQDPLIRELKKTVLSCERLIERISDFRIATEELRLQKNEARKKGVPVGLNLNVSQEGRQEEDDFDDGNHVRQRGRKKKKKEKDAALELWAPDAGKLDGQEIQMMQKQLAHSFRRLPAPGGEFQRQGGDRMRSFHQSLGGVAEDEMCVQITSKQQQKRQAYVEKLKEQALAKMPKNPPPPALAMNAANRDPGGRQLAVPGQGPAASTLGRPTLPQLPLVPPPPPAKVTRGFRRMGFQPPSVATTENQPLLGGTSSSMGQASRASRGSGGASSSAAASGSGSAAAAAAAASPYVPLHSDRKAPRIYPELHRAASCPLGLAQVWVHCEGHNAYTSTSLVLTHR</sequence>
<feature type="compositionally biased region" description="Basic residues" evidence="1">
    <location>
        <begin position="348"/>
        <end position="358"/>
    </location>
</feature>
<dbReference type="Proteomes" id="UP001642484">
    <property type="component" value="Unassembled WGS sequence"/>
</dbReference>
<feature type="compositionally biased region" description="Low complexity" evidence="1">
    <location>
        <begin position="531"/>
        <end position="554"/>
    </location>
</feature>
<keyword evidence="2" id="KW-0812">Transmembrane</keyword>
<evidence type="ECO:0000313" key="3">
    <source>
        <dbReference type="EMBL" id="CAK9067754.1"/>
    </source>
</evidence>
<keyword evidence="4" id="KW-1185">Reference proteome</keyword>